<gene>
    <name evidence="1" type="ORF">NYM_LOCUS20363</name>
</gene>
<reference evidence="1" key="1">
    <citation type="submission" date="2019-09" db="EMBL/GenBank/DDBJ databases">
        <authorList>
            <person name="Zhang L."/>
        </authorList>
    </citation>
    <scope>NUCLEOTIDE SEQUENCE</scope>
</reference>
<organism evidence="1">
    <name type="scientific">Nymphaea colorata</name>
    <name type="common">pocket water lily</name>
    <dbReference type="NCBI Taxonomy" id="210225"/>
    <lineage>
        <taxon>Eukaryota</taxon>
        <taxon>Viridiplantae</taxon>
        <taxon>Streptophyta</taxon>
        <taxon>Embryophyta</taxon>
        <taxon>Tracheophyta</taxon>
        <taxon>Spermatophyta</taxon>
        <taxon>Magnoliopsida</taxon>
        <taxon>Nymphaeales</taxon>
        <taxon>Nymphaeaceae</taxon>
        <taxon>Nymphaea</taxon>
    </lineage>
</organism>
<dbReference type="EMBL" id="LR721783">
    <property type="protein sequence ID" value="VVW35582.1"/>
    <property type="molecule type" value="Genomic_DNA"/>
</dbReference>
<evidence type="ECO:0000313" key="1">
    <source>
        <dbReference type="EMBL" id="VVW35582.1"/>
    </source>
</evidence>
<proteinExistence type="predicted"/>
<name>A0A5K1DHC6_9MAGN</name>
<sequence>MFITSFPKVYFMPATIDDLI</sequence>
<accession>A0A5K1DHC6</accession>
<dbReference type="AlphaFoldDB" id="A0A5K1DHC6"/>
<protein>
    <submittedName>
        <fullName evidence="1">Uncharacterized protein</fullName>
    </submittedName>
</protein>